<dbReference type="EMBL" id="SNYR01000002">
    <property type="protein sequence ID" value="TDQ64432.1"/>
    <property type="molecule type" value="Genomic_DNA"/>
</dbReference>
<evidence type="ECO:0008006" key="4">
    <source>
        <dbReference type="Google" id="ProtNLM"/>
    </source>
</evidence>
<gene>
    <name evidence="2" type="ORF">ATL17_2451</name>
</gene>
<dbReference type="Proteomes" id="UP000295391">
    <property type="component" value="Unassembled WGS sequence"/>
</dbReference>
<protein>
    <recommendedName>
        <fullName evidence="4">WW domain-containing protein</fullName>
    </recommendedName>
</protein>
<dbReference type="OrthoDB" id="7950874at2"/>
<dbReference type="RefSeq" id="WP_133573038.1">
    <property type="nucleotide sequence ID" value="NZ_SNYR01000002.1"/>
</dbReference>
<dbReference type="AlphaFoldDB" id="A0A4R6VQ73"/>
<comment type="caution">
    <text evidence="2">The sequence shown here is derived from an EMBL/GenBank/DDBJ whole genome shotgun (WGS) entry which is preliminary data.</text>
</comment>
<evidence type="ECO:0000256" key="1">
    <source>
        <dbReference type="SAM" id="SignalP"/>
    </source>
</evidence>
<accession>A0A4R6VQ73</accession>
<sequence>MKKTNIIIILGSLVAAFGLSDALKANEFPRASIADVPNGVASTFVGAWSTHHPAGDGHASVGPATCENPVRIESHDEASIIYKPVIGEQVDFALSAFMDRTVWMPELGESTLAVWTTEDEFFAYQVDIRTGKAKWETPLVYRRCGTE</sequence>
<evidence type="ECO:0000313" key="3">
    <source>
        <dbReference type="Proteomes" id="UP000295391"/>
    </source>
</evidence>
<keyword evidence="3" id="KW-1185">Reference proteome</keyword>
<feature type="signal peptide" evidence="1">
    <location>
        <begin position="1"/>
        <end position="25"/>
    </location>
</feature>
<evidence type="ECO:0000313" key="2">
    <source>
        <dbReference type="EMBL" id="TDQ64432.1"/>
    </source>
</evidence>
<organism evidence="2 3">
    <name type="scientific">Maritalea mobilis</name>
    <dbReference type="NCBI Taxonomy" id="483324"/>
    <lineage>
        <taxon>Bacteria</taxon>
        <taxon>Pseudomonadati</taxon>
        <taxon>Pseudomonadota</taxon>
        <taxon>Alphaproteobacteria</taxon>
        <taxon>Hyphomicrobiales</taxon>
        <taxon>Devosiaceae</taxon>
        <taxon>Maritalea</taxon>
    </lineage>
</organism>
<name>A0A4R6VQ73_9HYPH</name>
<reference evidence="2 3" key="1">
    <citation type="submission" date="2019-03" db="EMBL/GenBank/DDBJ databases">
        <title>Genomic Encyclopedia of Type Strains, Phase III (KMG-III): the genomes of soil and plant-associated and newly described type strains.</title>
        <authorList>
            <person name="Whitman W."/>
        </authorList>
    </citation>
    <scope>NUCLEOTIDE SEQUENCE [LARGE SCALE GENOMIC DNA]</scope>
    <source>
        <strain evidence="2 3">CGMCC 1.7002</strain>
    </source>
</reference>
<feature type="chain" id="PRO_5020675382" description="WW domain-containing protein" evidence="1">
    <location>
        <begin position="26"/>
        <end position="147"/>
    </location>
</feature>
<proteinExistence type="predicted"/>
<keyword evidence="1" id="KW-0732">Signal</keyword>